<dbReference type="InterPro" id="IPR025637">
    <property type="entry name" value="DUF4333"/>
</dbReference>
<gene>
    <name evidence="2" type="ORF">VSH64_47490</name>
</gene>
<evidence type="ECO:0000259" key="1">
    <source>
        <dbReference type="Pfam" id="PF14230"/>
    </source>
</evidence>
<protein>
    <submittedName>
        <fullName evidence="2">DUF4333 domain-containing protein</fullName>
    </submittedName>
</protein>
<dbReference type="Proteomes" id="UP001330812">
    <property type="component" value="Chromosome"/>
</dbReference>
<sequence length="104" mass="10977">MLRRVVVAVCGIALLAGCSAHVEVTRRVAKADLERGISDALEKSVGRRPDTITCPGAIDAKVGQQMRCQLVDGTIKAGLTATIDTVNGSNVHYSVKVDDQVTTN</sequence>
<evidence type="ECO:0000313" key="3">
    <source>
        <dbReference type="Proteomes" id="UP001330812"/>
    </source>
</evidence>
<reference evidence="2 3" key="1">
    <citation type="journal article" date="2015" name="Int. J. Syst. Evol. Microbiol.">
        <title>Amycolatopsis rhabdoformis sp. nov., an actinomycete isolated from a tropical forest soil.</title>
        <authorList>
            <person name="Souza W.R."/>
            <person name="Silva R.E."/>
            <person name="Goodfellow M."/>
            <person name="Busarakam K."/>
            <person name="Figueiro F.S."/>
            <person name="Ferreira D."/>
            <person name="Rodrigues-Filho E."/>
            <person name="Moraes L.A.B."/>
            <person name="Zucchi T.D."/>
        </authorList>
    </citation>
    <scope>NUCLEOTIDE SEQUENCE [LARGE SCALE GENOMIC DNA]</scope>
    <source>
        <strain evidence="2 3">NCIMB 14900</strain>
    </source>
</reference>
<dbReference type="Pfam" id="PF14230">
    <property type="entry name" value="DUF4333"/>
    <property type="match status" value="1"/>
</dbReference>
<feature type="domain" description="DUF4333" evidence="1">
    <location>
        <begin position="14"/>
        <end position="88"/>
    </location>
</feature>
<dbReference type="EMBL" id="CP142149">
    <property type="protein sequence ID" value="WSE30353.1"/>
    <property type="molecule type" value="Genomic_DNA"/>
</dbReference>
<dbReference type="PROSITE" id="PS51257">
    <property type="entry name" value="PROKAR_LIPOPROTEIN"/>
    <property type="match status" value="1"/>
</dbReference>
<organism evidence="2 3">
    <name type="scientific">Amycolatopsis rhabdoformis</name>
    <dbReference type="NCBI Taxonomy" id="1448059"/>
    <lineage>
        <taxon>Bacteria</taxon>
        <taxon>Bacillati</taxon>
        <taxon>Actinomycetota</taxon>
        <taxon>Actinomycetes</taxon>
        <taxon>Pseudonocardiales</taxon>
        <taxon>Pseudonocardiaceae</taxon>
        <taxon>Amycolatopsis</taxon>
    </lineage>
</organism>
<keyword evidence="3" id="KW-1185">Reference proteome</keyword>
<dbReference type="RefSeq" id="WP_326569300.1">
    <property type="nucleotide sequence ID" value="NZ_CP142149.1"/>
</dbReference>
<accession>A0ABZ1I9R7</accession>
<evidence type="ECO:0000313" key="2">
    <source>
        <dbReference type="EMBL" id="WSE30353.1"/>
    </source>
</evidence>
<name>A0ABZ1I9R7_9PSEU</name>
<proteinExistence type="predicted"/>